<organism evidence="19 20">
    <name type="scientific">Thermoclostridium caenicola</name>
    <dbReference type="NCBI Taxonomy" id="659425"/>
    <lineage>
        <taxon>Bacteria</taxon>
        <taxon>Bacillati</taxon>
        <taxon>Bacillota</taxon>
        <taxon>Clostridia</taxon>
        <taxon>Eubacteriales</taxon>
        <taxon>Oscillospiraceae</taxon>
        <taxon>Thermoclostridium</taxon>
    </lineage>
</organism>
<proteinExistence type="inferred from homology"/>
<evidence type="ECO:0000256" key="7">
    <source>
        <dbReference type="ARBA" id="ARBA00019179"/>
    </source>
</evidence>
<dbReference type="InterPro" id="IPR001352">
    <property type="entry name" value="RNase_HII/HIII"/>
</dbReference>
<dbReference type="EC" id="3.1.26.4" evidence="6 14"/>
<dbReference type="NCBIfam" id="NF000594">
    <property type="entry name" value="PRK00015.1-1"/>
    <property type="match status" value="1"/>
</dbReference>
<evidence type="ECO:0000256" key="5">
    <source>
        <dbReference type="ARBA" id="ARBA00007383"/>
    </source>
</evidence>
<dbReference type="PROSITE" id="PS51975">
    <property type="entry name" value="RNASE_H_2"/>
    <property type="match status" value="1"/>
</dbReference>
<evidence type="ECO:0000256" key="14">
    <source>
        <dbReference type="HAMAP-Rule" id="MF_00052"/>
    </source>
</evidence>
<evidence type="ECO:0000256" key="3">
    <source>
        <dbReference type="ARBA" id="ARBA00004065"/>
    </source>
</evidence>
<keyword evidence="9 14" id="KW-0540">Nuclease</keyword>
<dbReference type="InterPro" id="IPR012337">
    <property type="entry name" value="RNaseH-like_sf"/>
</dbReference>
<protein>
    <recommendedName>
        <fullName evidence="7 14">Ribonuclease HII</fullName>
        <shortName evidence="14">RNase HII</shortName>
        <ecNumber evidence="6 14">3.1.26.4</ecNumber>
    </recommendedName>
</protein>
<keyword evidence="12 14" id="KW-0378">Hydrolase</keyword>
<dbReference type="GO" id="GO:0003723">
    <property type="term" value="F:RNA binding"/>
    <property type="evidence" value="ECO:0007669"/>
    <property type="project" value="UniProtKB-UniRule"/>
</dbReference>
<keyword evidence="10 14" id="KW-0479">Metal-binding</keyword>
<evidence type="ECO:0000256" key="4">
    <source>
        <dbReference type="ARBA" id="ARBA00004496"/>
    </source>
</evidence>
<gene>
    <name evidence="14" type="primary">rnhB</name>
    <name evidence="19" type="ORF">SAMN05444373_104819</name>
</gene>
<dbReference type="InterPro" id="IPR024567">
    <property type="entry name" value="RNase_HII/HIII_dom"/>
</dbReference>
<feature type="coiled-coil region" evidence="17">
    <location>
        <begin position="40"/>
        <end position="67"/>
    </location>
</feature>
<evidence type="ECO:0000256" key="11">
    <source>
        <dbReference type="ARBA" id="ARBA00022759"/>
    </source>
</evidence>
<evidence type="ECO:0000256" key="13">
    <source>
        <dbReference type="ARBA" id="ARBA00023211"/>
    </source>
</evidence>
<keyword evidence="17" id="KW-0175">Coiled coil</keyword>
<dbReference type="Proteomes" id="UP000324781">
    <property type="component" value="Unassembled WGS sequence"/>
</dbReference>
<feature type="binding site" evidence="14 15">
    <location>
        <position position="80"/>
    </location>
    <ligand>
        <name>a divalent metal cation</name>
        <dbReference type="ChEBI" id="CHEBI:60240"/>
    </ligand>
</feature>
<evidence type="ECO:0000313" key="20">
    <source>
        <dbReference type="Proteomes" id="UP000324781"/>
    </source>
</evidence>
<comment type="cofactor">
    <cofactor evidence="2">
        <name>Mg(2+)</name>
        <dbReference type="ChEBI" id="CHEBI:18420"/>
    </cofactor>
</comment>
<comment type="cofactor">
    <cofactor evidence="14 15">
        <name>Mn(2+)</name>
        <dbReference type="ChEBI" id="CHEBI:29035"/>
    </cofactor>
    <cofactor evidence="14 15">
        <name>Mg(2+)</name>
        <dbReference type="ChEBI" id="CHEBI:18420"/>
    </cofactor>
    <text evidence="14 15">Manganese or magnesium. Binds 1 divalent metal ion per monomer in the absence of substrate. May bind a second metal ion after substrate binding.</text>
</comment>
<dbReference type="GO" id="GO:0006298">
    <property type="term" value="P:mismatch repair"/>
    <property type="evidence" value="ECO:0007669"/>
    <property type="project" value="TreeGrafter"/>
</dbReference>
<comment type="function">
    <text evidence="3 14 16">Endonuclease that specifically degrades the RNA of RNA-DNA hybrids.</text>
</comment>
<reference evidence="19 20" key="1">
    <citation type="submission" date="2016-11" db="EMBL/GenBank/DDBJ databases">
        <authorList>
            <person name="Varghese N."/>
            <person name="Submissions S."/>
        </authorList>
    </citation>
    <scope>NUCLEOTIDE SEQUENCE [LARGE SCALE GENOMIC DNA]</scope>
    <source>
        <strain evidence="19 20">DSM 19027</strain>
    </source>
</reference>
<evidence type="ECO:0000256" key="12">
    <source>
        <dbReference type="ARBA" id="ARBA00022801"/>
    </source>
</evidence>
<dbReference type="OrthoDB" id="9803420at2"/>
<keyword evidence="13 14" id="KW-0464">Manganese</keyword>
<dbReference type="FunFam" id="3.30.420.10:FF:000006">
    <property type="entry name" value="Ribonuclease HII"/>
    <property type="match status" value="1"/>
</dbReference>
<comment type="catalytic activity">
    <reaction evidence="1 14 15 16">
        <text>Endonucleolytic cleavage to 5'-phosphomonoester.</text>
        <dbReference type="EC" id="3.1.26.4"/>
    </reaction>
</comment>
<evidence type="ECO:0000256" key="6">
    <source>
        <dbReference type="ARBA" id="ARBA00012180"/>
    </source>
</evidence>
<dbReference type="AlphaFoldDB" id="A0A1M6IWT5"/>
<evidence type="ECO:0000256" key="16">
    <source>
        <dbReference type="RuleBase" id="RU003515"/>
    </source>
</evidence>
<comment type="subcellular location">
    <subcellularLocation>
        <location evidence="4 14">Cytoplasm</location>
    </subcellularLocation>
</comment>
<evidence type="ECO:0000256" key="17">
    <source>
        <dbReference type="SAM" id="Coils"/>
    </source>
</evidence>
<evidence type="ECO:0000256" key="9">
    <source>
        <dbReference type="ARBA" id="ARBA00022722"/>
    </source>
</evidence>
<dbReference type="Pfam" id="PF01351">
    <property type="entry name" value="RNase_HII"/>
    <property type="match status" value="1"/>
</dbReference>
<dbReference type="GO" id="GO:0004523">
    <property type="term" value="F:RNA-DNA hybrid ribonuclease activity"/>
    <property type="evidence" value="ECO:0007669"/>
    <property type="project" value="UniProtKB-UniRule"/>
</dbReference>
<evidence type="ECO:0000259" key="18">
    <source>
        <dbReference type="PROSITE" id="PS51975"/>
    </source>
</evidence>
<accession>A0A1M6IWT5</accession>
<evidence type="ECO:0000256" key="15">
    <source>
        <dbReference type="PROSITE-ProRule" id="PRU01319"/>
    </source>
</evidence>
<dbReference type="GO" id="GO:0005737">
    <property type="term" value="C:cytoplasm"/>
    <property type="evidence" value="ECO:0007669"/>
    <property type="project" value="UniProtKB-SubCell"/>
</dbReference>
<feature type="binding site" evidence="14 15">
    <location>
        <position position="79"/>
    </location>
    <ligand>
        <name>a divalent metal cation</name>
        <dbReference type="ChEBI" id="CHEBI:60240"/>
    </ligand>
</feature>
<dbReference type="GO" id="GO:0030145">
    <property type="term" value="F:manganese ion binding"/>
    <property type="evidence" value="ECO:0007669"/>
    <property type="project" value="UniProtKB-UniRule"/>
</dbReference>
<comment type="similarity">
    <text evidence="5 14 16">Belongs to the RNase HII family.</text>
</comment>
<dbReference type="GO" id="GO:0043137">
    <property type="term" value="P:DNA replication, removal of RNA primer"/>
    <property type="evidence" value="ECO:0007669"/>
    <property type="project" value="TreeGrafter"/>
</dbReference>
<evidence type="ECO:0000256" key="2">
    <source>
        <dbReference type="ARBA" id="ARBA00001946"/>
    </source>
</evidence>
<dbReference type="InterPro" id="IPR022898">
    <property type="entry name" value="RNase_HII"/>
</dbReference>
<dbReference type="EMBL" id="FQZP01000048">
    <property type="protein sequence ID" value="SHJ38834.1"/>
    <property type="molecule type" value="Genomic_DNA"/>
</dbReference>
<keyword evidence="8 14" id="KW-0963">Cytoplasm</keyword>
<dbReference type="Gene3D" id="3.30.420.10">
    <property type="entry name" value="Ribonuclease H-like superfamily/Ribonuclease H"/>
    <property type="match status" value="1"/>
</dbReference>
<dbReference type="PANTHER" id="PTHR10954:SF18">
    <property type="entry name" value="RIBONUCLEASE HII"/>
    <property type="match status" value="1"/>
</dbReference>
<evidence type="ECO:0000313" key="19">
    <source>
        <dbReference type="EMBL" id="SHJ38834.1"/>
    </source>
</evidence>
<dbReference type="CDD" id="cd07182">
    <property type="entry name" value="RNase_HII_bacteria_HII_like"/>
    <property type="match status" value="1"/>
</dbReference>
<dbReference type="SUPFAM" id="SSF53098">
    <property type="entry name" value="Ribonuclease H-like"/>
    <property type="match status" value="1"/>
</dbReference>
<feature type="domain" description="RNase H type-2" evidence="18">
    <location>
        <begin position="73"/>
        <end position="260"/>
    </location>
</feature>
<dbReference type="InterPro" id="IPR036397">
    <property type="entry name" value="RNaseH_sf"/>
</dbReference>
<feature type="binding site" evidence="14 15">
    <location>
        <position position="171"/>
    </location>
    <ligand>
        <name>a divalent metal cation</name>
        <dbReference type="ChEBI" id="CHEBI:60240"/>
    </ligand>
</feature>
<dbReference type="HAMAP" id="MF_00052_B">
    <property type="entry name" value="RNase_HII_B"/>
    <property type="match status" value="1"/>
</dbReference>
<evidence type="ECO:0000256" key="10">
    <source>
        <dbReference type="ARBA" id="ARBA00022723"/>
    </source>
</evidence>
<evidence type="ECO:0000256" key="8">
    <source>
        <dbReference type="ARBA" id="ARBA00022490"/>
    </source>
</evidence>
<keyword evidence="20" id="KW-1185">Reference proteome</keyword>
<evidence type="ECO:0000256" key="1">
    <source>
        <dbReference type="ARBA" id="ARBA00000077"/>
    </source>
</evidence>
<dbReference type="NCBIfam" id="NF000595">
    <property type="entry name" value="PRK00015.1-3"/>
    <property type="match status" value="1"/>
</dbReference>
<sequence>MKKPTLKEITQRAGEMPVQDAYRWLLELSEEFGDSVRKIADKYYKKLEAEKKERERLRALMAIEEDARKKGFCYIGGVDEAGRGPLAGPVVAACVILPQDVVICGLNDSKKLSPAKRDKLYDEIREKAISYGIGIADHTYIDRVNILNATRKAMETAILSMKIKPDFLIIDAVRLDLDIVQMSVPKADATSASVAAASILAKVTRDRIMEKMELKYPGYGFAQHKGYGTPAHVEAIKRLGLCPIHRRSFTEGLLDAETAV</sequence>
<name>A0A1M6IWT5_9FIRM</name>
<dbReference type="RefSeq" id="WP_149679346.1">
    <property type="nucleotide sequence ID" value="NZ_DAONMB010000051.1"/>
</dbReference>
<keyword evidence="11 14" id="KW-0255">Endonuclease</keyword>
<dbReference type="PANTHER" id="PTHR10954">
    <property type="entry name" value="RIBONUCLEASE H2 SUBUNIT A"/>
    <property type="match status" value="1"/>
</dbReference>
<dbReference type="GO" id="GO:0032299">
    <property type="term" value="C:ribonuclease H2 complex"/>
    <property type="evidence" value="ECO:0007669"/>
    <property type="project" value="TreeGrafter"/>
</dbReference>